<evidence type="ECO:0000313" key="2">
    <source>
        <dbReference type="Proteomes" id="UP000050331"/>
    </source>
</evidence>
<dbReference type="RefSeq" id="WP_068440586.1">
    <property type="nucleotide sequence ID" value="NZ_CP013862.1"/>
</dbReference>
<evidence type="ECO:0000313" key="1">
    <source>
        <dbReference type="EMBL" id="ALX47307.1"/>
    </source>
</evidence>
<gene>
    <name evidence="1" type="ORF">AOX59_01055</name>
</gene>
<dbReference type="EMBL" id="CP013862">
    <property type="protein sequence ID" value="ALX47307.1"/>
    <property type="molecule type" value="Genomic_DNA"/>
</dbReference>
<dbReference type="AlphaFoldDB" id="A0A0U3NKJ9"/>
<dbReference type="Proteomes" id="UP000050331">
    <property type="component" value="Chromosome"/>
</dbReference>
<dbReference type="KEGG" id="lao:AOX59_01055"/>
<organism evidence="1 2">
    <name type="scientific">Lentibacillus amyloliquefaciens</name>
    <dbReference type="NCBI Taxonomy" id="1472767"/>
    <lineage>
        <taxon>Bacteria</taxon>
        <taxon>Bacillati</taxon>
        <taxon>Bacillota</taxon>
        <taxon>Bacilli</taxon>
        <taxon>Bacillales</taxon>
        <taxon>Bacillaceae</taxon>
        <taxon>Lentibacillus</taxon>
    </lineage>
</organism>
<protein>
    <submittedName>
        <fullName evidence="1">Uncharacterized protein</fullName>
    </submittedName>
</protein>
<reference evidence="1 2" key="1">
    <citation type="submission" date="2016-01" db="EMBL/GenBank/DDBJ databases">
        <title>Complete genome sequence of strain Lentibacillus amyloliquefaciens LAM0015T isolated from saline sediment.</title>
        <authorList>
            <person name="Wang J.-L."/>
            <person name="He M.-X."/>
        </authorList>
    </citation>
    <scope>NUCLEOTIDE SEQUENCE [LARGE SCALE GENOMIC DNA]</scope>
    <source>
        <strain evidence="1 2">LAM0015</strain>
    </source>
</reference>
<proteinExistence type="predicted"/>
<accession>A0A0U3NKJ9</accession>
<sequence length="149" mass="16821">MKRILVISALAAVCILAIVSYFFYGQEAEAELTNGNTNATQQEDFILHIRVESMEEGFQVSRALQYVGEGSVEVEHQTPLVSVSFKNQNHDYTGSTMTKTLNTGNSYHPQGPKTFEAPRSGTYILFCEARFMVNDKFITINHQEELEFN</sequence>
<name>A0A0U3NKJ9_9BACI</name>
<keyword evidence="2" id="KW-1185">Reference proteome</keyword>
<dbReference type="OrthoDB" id="2969671at2"/>